<feature type="binding site" evidence="4">
    <location>
        <position position="389"/>
    </location>
    <ligand>
        <name>S-adenosyl-L-methionine</name>
        <dbReference type="ChEBI" id="CHEBI:59789"/>
    </ligand>
</feature>
<dbReference type="PANTHER" id="PTHR11061">
    <property type="entry name" value="RNA M5U METHYLTRANSFERASE"/>
    <property type="match status" value="1"/>
</dbReference>
<dbReference type="SUPFAM" id="SSF50249">
    <property type="entry name" value="Nucleic acid-binding proteins"/>
    <property type="match status" value="1"/>
</dbReference>
<dbReference type="Pfam" id="PF01938">
    <property type="entry name" value="TRAM"/>
    <property type="match status" value="1"/>
</dbReference>
<dbReference type="Gene3D" id="3.40.50.150">
    <property type="entry name" value="Vaccinia Virus protein VP39"/>
    <property type="match status" value="1"/>
</dbReference>
<dbReference type="Proteomes" id="UP000501830">
    <property type="component" value="Chromosome"/>
</dbReference>
<dbReference type="NCBIfam" id="TIGR00479">
    <property type="entry name" value="rumA"/>
    <property type="match status" value="1"/>
</dbReference>
<feature type="active site" description="Nucleophile" evidence="4">
    <location>
        <position position="416"/>
    </location>
</feature>
<feature type="binding site" evidence="4">
    <location>
        <position position="320"/>
    </location>
    <ligand>
        <name>S-adenosyl-L-methionine</name>
        <dbReference type="ChEBI" id="CHEBI:59789"/>
    </ligand>
</feature>
<dbReference type="CDD" id="cd02440">
    <property type="entry name" value="AdoMet_MTases"/>
    <property type="match status" value="1"/>
</dbReference>
<evidence type="ECO:0000256" key="3">
    <source>
        <dbReference type="ARBA" id="ARBA00022691"/>
    </source>
</evidence>
<dbReference type="KEGG" id="jpo:G7058_04440"/>
<dbReference type="InterPro" id="IPR012340">
    <property type="entry name" value="NA-bd_OB-fold"/>
</dbReference>
<dbReference type="PANTHER" id="PTHR11061:SF30">
    <property type="entry name" value="TRNA (URACIL(54)-C(5))-METHYLTRANSFERASE"/>
    <property type="match status" value="1"/>
</dbReference>
<dbReference type="GO" id="GO:0070041">
    <property type="term" value="F:rRNA (uridine-C5-)-methyltransferase activity"/>
    <property type="evidence" value="ECO:0007669"/>
    <property type="project" value="TreeGrafter"/>
</dbReference>
<evidence type="ECO:0000313" key="8">
    <source>
        <dbReference type="Proteomes" id="UP000501830"/>
    </source>
</evidence>
<dbReference type="EMBL" id="CP049889">
    <property type="protein sequence ID" value="QIK51371.1"/>
    <property type="molecule type" value="Genomic_DNA"/>
</dbReference>
<dbReference type="SUPFAM" id="SSF53335">
    <property type="entry name" value="S-adenosyl-L-methionine-dependent methyltransferases"/>
    <property type="match status" value="1"/>
</dbReference>
<dbReference type="GeneID" id="94552515"/>
<dbReference type="EC" id="2.1.1.190" evidence="7"/>
<dbReference type="InterPro" id="IPR002792">
    <property type="entry name" value="TRAM_dom"/>
</dbReference>
<dbReference type="FunFam" id="2.40.50.1070:FF:000003">
    <property type="entry name" value="23S rRNA (Uracil-5-)-methyltransferase RumA"/>
    <property type="match status" value="1"/>
</dbReference>
<dbReference type="PROSITE" id="PS51687">
    <property type="entry name" value="SAM_MT_RNA_M5U"/>
    <property type="match status" value="1"/>
</dbReference>
<keyword evidence="3 4" id="KW-0949">S-adenosyl-L-methionine</keyword>
<comment type="similarity">
    <text evidence="4">Belongs to the class I-like SAM-binding methyltransferase superfamily. RNA M5U methyltransferase family.</text>
</comment>
<evidence type="ECO:0000256" key="2">
    <source>
        <dbReference type="ARBA" id="ARBA00022679"/>
    </source>
</evidence>
<reference evidence="7 8" key="1">
    <citation type="journal article" date="2017" name="Int. J. Syst. Evol. Microbiol.">
        <title>Jeotgalibaca porci sp. nov. and Jeotgalibaca arthritidis sp. nov., isolated from pigs, and emended description of the genus Jeotgalibaca.</title>
        <authorList>
            <person name="Zamora L."/>
            <person name="Perez-Sancho M."/>
            <person name="Dominguez L."/>
            <person name="Fernandez-Garayzabal J.F."/>
            <person name="Vela A.I."/>
        </authorList>
    </citation>
    <scope>NUCLEOTIDE SEQUENCE [LARGE SCALE GENOMIC DNA]</scope>
    <source>
        <strain evidence="7 8">CCUG 69148</strain>
    </source>
</reference>
<dbReference type="InterPro" id="IPR029063">
    <property type="entry name" value="SAM-dependent_MTases_sf"/>
</dbReference>
<dbReference type="PROSITE" id="PS50926">
    <property type="entry name" value="TRAM"/>
    <property type="match status" value="1"/>
</dbReference>
<gene>
    <name evidence="7" type="primary">rlmD</name>
    <name evidence="7" type="ORF">G7058_04440</name>
</gene>
<name>A0A6G7WGM0_9LACT</name>
<evidence type="ECO:0000256" key="5">
    <source>
        <dbReference type="PROSITE-ProRule" id="PRU10015"/>
    </source>
</evidence>
<dbReference type="RefSeq" id="WP_166062426.1">
    <property type="nucleotide sequence ID" value="NZ_CP049889.1"/>
</dbReference>
<dbReference type="Gene3D" id="2.40.50.1070">
    <property type="match status" value="1"/>
</dbReference>
<dbReference type="InterPro" id="IPR030390">
    <property type="entry name" value="MeTrfase_TrmA_AS"/>
</dbReference>
<organism evidence="7 8">
    <name type="scientific">Jeotgalibaca porci</name>
    <dbReference type="NCBI Taxonomy" id="1868793"/>
    <lineage>
        <taxon>Bacteria</taxon>
        <taxon>Bacillati</taxon>
        <taxon>Bacillota</taxon>
        <taxon>Bacilli</taxon>
        <taxon>Lactobacillales</taxon>
        <taxon>Carnobacteriaceae</taxon>
        <taxon>Jeotgalibaca</taxon>
    </lineage>
</organism>
<dbReference type="AlphaFoldDB" id="A0A6G7WGM0"/>
<dbReference type="GO" id="GO:0070475">
    <property type="term" value="P:rRNA base methylation"/>
    <property type="evidence" value="ECO:0007669"/>
    <property type="project" value="TreeGrafter"/>
</dbReference>
<keyword evidence="1 4" id="KW-0489">Methyltransferase</keyword>
<evidence type="ECO:0000259" key="6">
    <source>
        <dbReference type="PROSITE" id="PS50926"/>
    </source>
</evidence>
<dbReference type="PROSITE" id="PS01230">
    <property type="entry name" value="TRMA_1"/>
    <property type="match status" value="1"/>
</dbReference>
<sequence length="461" mass="51369">MKNNYEGLPVAKNEILTAAFEDLTSEGLGVAKVDGYPLFVVDGLPGETATIKVTKLGKSYGFARIVERLTTSEDRIPTTDVLGTRVGTMPLQHMRYSAQLAFKQNMVVQDLKRIAKLPNIKVHETIGMSNPWGYRNKAQIPVRGKDGKLVTGFFRKGTHELIPMENFHIQDPKIDEAILKVRDILQEYGIKPYDERKNIGNIRHIMVRRGYYTGEMMIVLVTRTAKLFPLSKIIPDIREALPEVVSIVQNVNPRRTNVILGEENIVLYGEDAYHDTLLGHTFAISSKSFYQINPKQTEELYSLALEAAKLTGKETVVDAYCGIGTISLALADKAEHVFAMEIVPDAIEMAKRNAEENNISNVTFEVGAAEELLPQWAEKGVKADVILVDPPRKGLELSFIDAAVEMNPDRIVYVSCNPSTLARDLALFDEKGFKATEVTPVDLFPQTLHVECVVALENVNK</sequence>
<keyword evidence="2 4" id="KW-0808">Transferase</keyword>
<evidence type="ECO:0000256" key="1">
    <source>
        <dbReference type="ARBA" id="ARBA00022603"/>
    </source>
</evidence>
<protein>
    <submittedName>
        <fullName evidence="7">23S rRNA (Uracil(1939)-C(5))-methyltransferase RlmD</fullName>
        <ecNumber evidence="7">2.1.1.190</ecNumber>
    </submittedName>
</protein>
<proteinExistence type="inferred from homology"/>
<dbReference type="InterPro" id="IPR010280">
    <property type="entry name" value="U5_MeTrfase_fam"/>
</dbReference>
<keyword evidence="8" id="KW-1185">Reference proteome</keyword>
<feature type="active site" evidence="5">
    <location>
        <position position="416"/>
    </location>
</feature>
<dbReference type="PROSITE" id="PS01231">
    <property type="entry name" value="TRMA_2"/>
    <property type="match status" value="1"/>
</dbReference>
<feature type="binding site" evidence="4">
    <location>
        <position position="291"/>
    </location>
    <ligand>
        <name>S-adenosyl-L-methionine</name>
        <dbReference type="ChEBI" id="CHEBI:59789"/>
    </ligand>
</feature>
<evidence type="ECO:0000313" key="7">
    <source>
        <dbReference type="EMBL" id="QIK51371.1"/>
    </source>
</evidence>
<dbReference type="Pfam" id="PF05958">
    <property type="entry name" value="tRNA_U5-meth_tr"/>
    <property type="match status" value="1"/>
</dbReference>
<evidence type="ECO:0000256" key="4">
    <source>
        <dbReference type="PROSITE-ProRule" id="PRU01024"/>
    </source>
</evidence>
<dbReference type="InterPro" id="IPR030391">
    <property type="entry name" value="MeTrfase_TrmA_CS"/>
</dbReference>
<feature type="domain" description="TRAM" evidence="6">
    <location>
        <begin position="9"/>
        <end position="67"/>
    </location>
</feature>
<dbReference type="Gene3D" id="2.40.50.140">
    <property type="entry name" value="Nucleic acid-binding proteins"/>
    <property type="match status" value="1"/>
</dbReference>
<dbReference type="FunFam" id="3.40.50.150:FF:000009">
    <property type="entry name" value="23S rRNA (Uracil(1939)-C(5))-methyltransferase RlmD"/>
    <property type="match status" value="1"/>
</dbReference>
<feature type="binding site" evidence="4">
    <location>
        <position position="341"/>
    </location>
    <ligand>
        <name>S-adenosyl-L-methionine</name>
        <dbReference type="ChEBI" id="CHEBI:59789"/>
    </ligand>
</feature>
<accession>A0A6G7WGM0</accession>